<evidence type="ECO:0000313" key="2">
    <source>
        <dbReference type="EMBL" id="CAA2994080.1"/>
    </source>
</evidence>
<proteinExistence type="predicted"/>
<dbReference type="Gramene" id="OE9A055839T1">
    <property type="protein sequence ID" value="OE9A055839C1"/>
    <property type="gene ID" value="OE9A055839"/>
</dbReference>
<name>A0A8S0SND1_OLEEU</name>
<reference evidence="2 3" key="1">
    <citation type="submission" date="2019-12" db="EMBL/GenBank/DDBJ databases">
        <authorList>
            <person name="Alioto T."/>
            <person name="Alioto T."/>
            <person name="Gomez Garrido J."/>
        </authorList>
    </citation>
    <scope>NUCLEOTIDE SEQUENCE [LARGE SCALE GENOMIC DNA]</scope>
</reference>
<accession>A0A8S0SND1</accession>
<comment type="caution">
    <text evidence="2">The sequence shown here is derived from an EMBL/GenBank/DDBJ whole genome shotgun (WGS) entry which is preliminary data.</text>
</comment>
<evidence type="ECO:0000313" key="3">
    <source>
        <dbReference type="Proteomes" id="UP000594638"/>
    </source>
</evidence>
<sequence length="78" mass="8670">MGLGRGPKIPRAISRVDTTQRENAKLCQVVHNLQTQNERILALLEEIMPGATARIDKPRVPTTPHSPSSPDHESYDDN</sequence>
<keyword evidence="3" id="KW-1185">Reference proteome</keyword>
<dbReference type="Proteomes" id="UP000594638">
    <property type="component" value="Unassembled WGS sequence"/>
</dbReference>
<dbReference type="AlphaFoldDB" id="A0A8S0SND1"/>
<organism evidence="2 3">
    <name type="scientific">Olea europaea subsp. europaea</name>
    <dbReference type="NCBI Taxonomy" id="158383"/>
    <lineage>
        <taxon>Eukaryota</taxon>
        <taxon>Viridiplantae</taxon>
        <taxon>Streptophyta</taxon>
        <taxon>Embryophyta</taxon>
        <taxon>Tracheophyta</taxon>
        <taxon>Spermatophyta</taxon>
        <taxon>Magnoliopsida</taxon>
        <taxon>eudicotyledons</taxon>
        <taxon>Gunneridae</taxon>
        <taxon>Pentapetalae</taxon>
        <taxon>asterids</taxon>
        <taxon>lamiids</taxon>
        <taxon>Lamiales</taxon>
        <taxon>Oleaceae</taxon>
        <taxon>Oleeae</taxon>
        <taxon>Olea</taxon>
    </lineage>
</organism>
<gene>
    <name evidence="2" type="ORF">OLEA9_A055839</name>
</gene>
<dbReference type="EMBL" id="CACTIH010005466">
    <property type="protein sequence ID" value="CAA2994080.1"/>
    <property type="molecule type" value="Genomic_DNA"/>
</dbReference>
<evidence type="ECO:0000256" key="1">
    <source>
        <dbReference type="SAM" id="MobiDB-lite"/>
    </source>
</evidence>
<feature type="region of interest" description="Disordered" evidence="1">
    <location>
        <begin position="51"/>
        <end position="78"/>
    </location>
</feature>
<protein>
    <submittedName>
        <fullName evidence="2">Uncharacterized protein</fullName>
    </submittedName>
</protein>
<dbReference type="Gramene" id="OE9A055839T2">
    <property type="protein sequence ID" value="OE9A055839C2"/>
    <property type="gene ID" value="OE9A055839"/>
</dbReference>